<dbReference type="Proteomes" id="UP000028582">
    <property type="component" value="Unassembled WGS sequence"/>
</dbReference>
<dbReference type="AlphaFoldDB" id="A0A081AMA6"/>
<dbReference type="EMBL" id="ANJA01001045">
    <property type="protein sequence ID" value="ETO80017.1"/>
    <property type="molecule type" value="Genomic_DNA"/>
</dbReference>
<reference evidence="1 2" key="1">
    <citation type="submission" date="2013-11" db="EMBL/GenBank/DDBJ databases">
        <title>The Genome Sequence of Phytophthora parasitica P1976.</title>
        <authorList>
            <consortium name="The Broad Institute Genomics Platform"/>
            <person name="Russ C."/>
            <person name="Tyler B."/>
            <person name="Panabieres F."/>
            <person name="Shan W."/>
            <person name="Tripathy S."/>
            <person name="Grunwald N."/>
            <person name="Machado M."/>
            <person name="Johnson C.S."/>
            <person name="Walker B."/>
            <person name="Young S."/>
            <person name="Zeng Q."/>
            <person name="Gargeya S."/>
            <person name="Fitzgerald M."/>
            <person name="Haas B."/>
            <person name="Abouelleil A."/>
            <person name="Allen A.W."/>
            <person name="Alvarado L."/>
            <person name="Arachchi H.M."/>
            <person name="Berlin A.M."/>
            <person name="Chapman S.B."/>
            <person name="Gainer-Dewar J."/>
            <person name="Goldberg J."/>
            <person name="Griggs A."/>
            <person name="Gujja S."/>
            <person name="Hansen M."/>
            <person name="Howarth C."/>
            <person name="Imamovic A."/>
            <person name="Ireland A."/>
            <person name="Larimer J."/>
            <person name="McCowan C."/>
            <person name="Murphy C."/>
            <person name="Pearson M."/>
            <person name="Poon T.W."/>
            <person name="Priest M."/>
            <person name="Roberts A."/>
            <person name="Saif S."/>
            <person name="Shea T."/>
            <person name="Sisk P."/>
            <person name="Sykes S."/>
            <person name="Wortman J."/>
            <person name="Nusbaum C."/>
            <person name="Birren B."/>
        </authorList>
    </citation>
    <scope>NUCLEOTIDE SEQUENCE [LARGE SCALE GENOMIC DNA]</scope>
    <source>
        <strain evidence="1 2">P1976</strain>
    </source>
</reference>
<gene>
    <name evidence="1" type="ORF">F444_05376</name>
</gene>
<protein>
    <submittedName>
        <fullName evidence="1">Uncharacterized protein</fullName>
    </submittedName>
</protein>
<name>A0A081AMA6_PHYNI</name>
<sequence>MKQEGEIVHVGQEKFSGRKIEYATWKDKLHTQVEKLDLDVENEFFEKGLPKPKVGMGTS</sequence>
<evidence type="ECO:0000313" key="1">
    <source>
        <dbReference type="EMBL" id="ETO80017.1"/>
    </source>
</evidence>
<accession>A0A081AMA6</accession>
<evidence type="ECO:0000313" key="2">
    <source>
        <dbReference type="Proteomes" id="UP000028582"/>
    </source>
</evidence>
<organism evidence="1 2">
    <name type="scientific">Phytophthora nicotianae P1976</name>
    <dbReference type="NCBI Taxonomy" id="1317066"/>
    <lineage>
        <taxon>Eukaryota</taxon>
        <taxon>Sar</taxon>
        <taxon>Stramenopiles</taxon>
        <taxon>Oomycota</taxon>
        <taxon>Peronosporomycetes</taxon>
        <taxon>Peronosporales</taxon>
        <taxon>Peronosporaceae</taxon>
        <taxon>Phytophthora</taxon>
    </lineage>
</organism>
<comment type="caution">
    <text evidence="1">The sequence shown here is derived from an EMBL/GenBank/DDBJ whole genome shotgun (WGS) entry which is preliminary data.</text>
</comment>
<proteinExistence type="predicted"/>